<evidence type="ECO:0008006" key="4">
    <source>
        <dbReference type="Google" id="ProtNLM"/>
    </source>
</evidence>
<comment type="caution">
    <text evidence="2">The sequence shown here is derived from an EMBL/GenBank/DDBJ whole genome shotgun (WGS) entry which is preliminary data.</text>
</comment>
<sequence length="1087" mass="118793">MDQVDISLEYDRLTDELKAMDSDAEKVDESFLLNIIKKSIEATLSPNWHLNMLVCVAAEYIFDHGKFYVDFSKELTSEFEKTMGDFLKIIFSRIFFGKREVRDSASHAMSSALKHLGYGALDHVKFIGFLRDPALRIIDDGMLQAGVSAWEGFEGVAMACGYIGREAALSSISTDVKLNERRSSLINASAECIAALAEYEDGFYGSYVRQQAARAACRIISTGRSGICITDVVTELSLLLGDSVIGVRREAAKLIATCELALCQQAKSAGVESPPSLSSVISRYSDIALSYKTANGEWVHAHGYASVSREVCDIVTKEHAKAQSEGKAIASTVLGDIDGCIPHILELFSCEFISKVKSETPEYVNSEALRASVILLPLISDNELFDSVLDHVKHTLKASKAVMYDAALQCILSLPSSYFSPSDSSRGPNEAWLADTFFSLSILSHHCAMPIKIGSKVAMSRYSSLSLKQGSSIPFIRRCVSFCISAGQVSKDSDMRDAAFACCVECLDMMSELVSSSSVEDLEKCVSYLGGYVEILTKAMLKAGESDYVIAAAARSLASLFLFLSQAHIFTPTLPTLLPRLLPALCSLRSLLFGFPADAVTKGVMEALGKMSRIYPSIVEGIQHTVLTVFRALCIGTLMSRIVCVDPVAVKHASASMCRYVCDPEGFCGCADSLSTIRSITPFFYLTCSELYERVSSISGYDWSCLKEVGESEEGQDLVDAYSLCACAGFMFSVYPYALNDLSSESFTSTGEDESSHSSLPALLTSIFFADSLRDDMAPLYTLSALCVLMLTVCEGKKGLDGKWEEIRVEWSKPDIRDKLEDGIVGFELAKLILDSLLDPSCPPSFLSSSTITSASLSFSKDEIPGDYHLDHCWSTIIPLLPSFQSWLESLFSCVEVGEDYVNIFSFLQSNLSDVLSEDIETDSLMDIIVDPMKAGFNPVMKAYRSIISGVLQSTKEPLPSHKALVECLIMSYNALTCRVSRMELEGAGVVCFNSMWRECVRISSSSSDFVEGTTGIELSPFVQMLIDSLYDDNMSENNVLQVLGVASDVFRVSRAKFPSQSGIDSSASDYVPGNREGELKFGGERK</sequence>
<dbReference type="Proteomes" id="UP001057375">
    <property type="component" value="Unassembled WGS sequence"/>
</dbReference>
<name>A0ABQ5KB90_9EUKA</name>
<feature type="compositionally biased region" description="Polar residues" evidence="1">
    <location>
        <begin position="1060"/>
        <end position="1069"/>
    </location>
</feature>
<feature type="region of interest" description="Disordered" evidence="1">
    <location>
        <begin position="1060"/>
        <end position="1087"/>
    </location>
</feature>
<dbReference type="SUPFAM" id="SSF48371">
    <property type="entry name" value="ARM repeat"/>
    <property type="match status" value="1"/>
</dbReference>
<proteinExistence type="predicted"/>
<evidence type="ECO:0000256" key="1">
    <source>
        <dbReference type="SAM" id="MobiDB-lite"/>
    </source>
</evidence>
<dbReference type="InterPro" id="IPR016024">
    <property type="entry name" value="ARM-type_fold"/>
</dbReference>
<gene>
    <name evidence="2" type="ORF">ADUPG1_014225</name>
</gene>
<keyword evidence="3" id="KW-1185">Reference proteome</keyword>
<evidence type="ECO:0000313" key="2">
    <source>
        <dbReference type="EMBL" id="GKT29828.1"/>
    </source>
</evidence>
<protein>
    <recommendedName>
        <fullName evidence="4">ARM repeat superfamily protein</fullName>
    </recommendedName>
</protein>
<organism evidence="2 3">
    <name type="scientific">Aduncisulcus paluster</name>
    <dbReference type="NCBI Taxonomy" id="2918883"/>
    <lineage>
        <taxon>Eukaryota</taxon>
        <taxon>Metamonada</taxon>
        <taxon>Carpediemonas-like organisms</taxon>
        <taxon>Aduncisulcus</taxon>
    </lineage>
</organism>
<feature type="compositionally biased region" description="Basic and acidic residues" evidence="1">
    <location>
        <begin position="1076"/>
        <end position="1087"/>
    </location>
</feature>
<dbReference type="Gene3D" id="1.25.10.10">
    <property type="entry name" value="Leucine-rich Repeat Variant"/>
    <property type="match status" value="1"/>
</dbReference>
<dbReference type="InterPro" id="IPR011989">
    <property type="entry name" value="ARM-like"/>
</dbReference>
<accession>A0ABQ5KB90</accession>
<evidence type="ECO:0000313" key="3">
    <source>
        <dbReference type="Proteomes" id="UP001057375"/>
    </source>
</evidence>
<reference evidence="2" key="1">
    <citation type="submission" date="2022-03" db="EMBL/GenBank/DDBJ databases">
        <title>Draft genome sequence of Aduncisulcus paluster, a free-living microaerophilic Fornicata.</title>
        <authorList>
            <person name="Yuyama I."/>
            <person name="Kume K."/>
            <person name="Tamura T."/>
            <person name="Inagaki Y."/>
            <person name="Hashimoto T."/>
        </authorList>
    </citation>
    <scope>NUCLEOTIDE SEQUENCE</scope>
    <source>
        <strain evidence="2">NY0171</strain>
    </source>
</reference>
<dbReference type="EMBL" id="BQXS01013858">
    <property type="protein sequence ID" value="GKT29828.1"/>
    <property type="molecule type" value="Genomic_DNA"/>
</dbReference>